<dbReference type="HAMAP" id="MF_01877">
    <property type="entry name" value="16SrRNA_methyltr_I"/>
    <property type="match status" value="1"/>
</dbReference>
<dbReference type="FunFam" id="3.30.950.10:FF:000002">
    <property type="entry name" value="Ribosomal RNA small subunit methyltransferase I"/>
    <property type="match status" value="1"/>
</dbReference>
<keyword evidence="9" id="KW-1185">Reference proteome</keyword>
<evidence type="ECO:0000256" key="5">
    <source>
        <dbReference type="ARBA" id="ARBA00022691"/>
    </source>
</evidence>
<dbReference type="InterPro" id="IPR000878">
    <property type="entry name" value="4pyrrol_Mease"/>
</dbReference>
<dbReference type="InterPro" id="IPR035996">
    <property type="entry name" value="4pyrrol_Methylase_sf"/>
</dbReference>
<proteinExistence type="inferred from homology"/>
<sequence>MSGKLFLVGTPIGNLKDITLRALEVIKESDIVAAEDTRQTIKLLNYFNIKKAMISYHKFNENDKSLDIIDEIESGKKIALVTDAGMPGISDPGSVIVKKCIEKNIEFEVIPGATALITGLVYSGLDSSKFVFRGFLPRGNKERREIIEEIKDYRDSIIFYEAPHRLKSTLSFLLQEIGDRNVAICKELTKLYENILRGNISEILEYYEKNNPRGEYVIVMEGKSDEEIENEKKSTWEDMTVEEHIKKYMEKGFSKKDAIKLTAKDRGVSKSEIYKASLDI</sequence>
<dbReference type="GO" id="GO:0005737">
    <property type="term" value="C:cytoplasm"/>
    <property type="evidence" value="ECO:0007669"/>
    <property type="project" value="UniProtKB-SubCell"/>
</dbReference>
<keyword evidence="3 6" id="KW-0489">Methyltransferase</keyword>
<dbReference type="Pfam" id="PF00590">
    <property type="entry name" value="TP_methylase"/>
    <property type="match status" value="1"/>
</dbReference>
<dbReference type="SUPFAM" id="SSF53790">
    <property type="entry name" value="Tetrapyrrole methylase"/>
    <property type="match status" value="1"/>
</dbReference>
<dbReference type="GO" id="GO:0070677">
    <property type="term" value="F:rRNA (cytosine-2'-O-)-methyltransferase activity"/>
    <property type="evidence" value="ECO:0007669"/>
    <property type="project" value="UniProtKB-UniRule"/>
</dbReference>
<evidence type="ECO:0000256" key="1">
    <source>
        <dbReference type="ARBA" id="ARBA00022490"/>
    </source>
</evidence>
<dbReference type="EC" id="2.1.1.198" evidence="6"/>
<dbReference type="RefSeq" id="WP_084117025.1">
    <property type="nucleotide sequence ID" value="NZ_FWXH01000016.1"/>
</dbReference>
<evidence type="ECO:0000313" key="8">
    <source>
        <dbReference type="EMBL" id="SMC27262.1"/>
    </source>
</evidence>
<dbReference type="OrthoDB" id="9809084at2"/>
<dbReference type="InterPro" id="IPR008189">
    <property type="entry name" value="rRNA_ssu_MeTfrase_I"/>
</dbReference>
<dbReference type="AlphaFoldDB" id="A0A1W1XTS5"/>
<dbReference type="Proteomes" id="UP000192468">
    <property type="component" value="Unassembled WGS sequence"/>
</dbReference>
<dbReference type="NCBIfam" id="TIGR00096">
    <property type="entry name" value="16S rRNA (cytidine(1402)-2'-O)-methyltransferase"/>
    <property type="match status" value="1"/>
</dbReference>
<reference evidence="8 9" key="1">
    <citation type="submission" date="2017-04" db="EMBL/GenBank/DDBJ databases">
        <authorList>
            <person name="Afonso C.L."/>
            <person name="Miller P.J."/>
            <person name="Scott M.A."/>
            <person name="Spackman E."/>
            <person name="Goraichik I."/>
            <person name="Dimitrov K.M."/>
            <person name="Suarez D.L."/>
            <person name="Swayne D.E."/>
        </authorList>
    </citation>
    <scope>NUCLEOTIDE SEQUENCE [LARGE SCALE GENOMIC DNA]</scope>
    <source>
        <strain evidence="8 9">DSM 12555</strain>
    </source>
</reference>
<dbReference type="CDD" id="cd11648">
    <property type="entry name" value="RsmI"/>
    <property type="match status" value="1"/>
</dbReference>
<comment type="similarity">
    <text evidence="6">Belongs to the methyltransferase superfamily. RsmI family.</text>
</comment>
<evidence type="ECO:0000256" key="4">
    <source>
        <dbReference type="ARBA" id="ARBA00022679"/>
    </source>
</evidence>
<dbReference type="EMBL" id="FWXH01000016">
    <property type="protein sequence ID" value="SMC27262.1"/>
    <property type="molecule type" value="Genomic_DNA"/>
</dbReference>
<dbReference type="Gene3D" id="3.40.1010.10">
    <property type="entry name" value="Cobalt-precorrin-4 Transmethylase, Domain 1"/>
    <property type="match status" value="1"/>
</dbReference>
<evidence type="ECO:0000259" key="7">
    <source>
        <dbReference type="Pfam" id="PF00590"/>
    </source>
</evidence>
<dbReference type="Gene3D" id="3.30.950.10">
    <property type="entry name" value="Methyltransferase, Cobalt-precorrin-4 Transmethylase, Domain 2"/>
    <property type="match status" value="1"/>
</dbReference>
<dbReference type="STRING" id="1121291.SAMN02745134_03108"/>
<keyword evidence="2 6" id="KW-0698">rRNA processing</keyword>
<keyword evidence="5 6" id="KW-0949">S-adenosyl-L-methionine</keyword>
<comment type="catalytic activity">
    <reaction evidence="6">
        <text>cytidine(1402) in 16S rRNA + S-adenosyl-L-methionine = 2'-O-methylcytidine(1402) in 16S rRNA + S-adenosyl-L-homocysteine + H(+)</text>
        <dbReference type="Rhea" id="RHEA:42924"/>
        <dbReference type="Rhea" id="RHEA-COMP:10285"/>
        <dbReference type="Rhea" id="RHEA-COMP:10286"/>
        <dbReference type="ChEBI" id="CHEBI:15378"/>
        <dbReference type="ChEBI" id="CHEBI:57856"/>
        <dbReference type="ChEBI" id="CHEBI:59789"/>
        <dbReference type="ChEBI" id="CHEBI:74495"/>
        <dbReference type="ChEBI" id="CHEBI:82748"/>
        <dbReference type="EC" id="2.1.1.198"/>
    </reaction>
</comment>
<dbReference type="PANTHER" id="PTHR46111">
    <property type="entry name" value="RIBOSOMAL RNA SMALL SUBUNIT METHYLTRANSFERASE I"/>
    <property type="match status" value="1"/>
</dbReference>
<comment type="function">
    <text evidence="6">Catalyzes the 2'-O-methylation of the ribose of cytidine 1402 (C1402) in 16S rRNA.</text>
</comment>
<evidence type="ECO:0000256" key="6">
    <source>
        <dbReference type="HAMAP-Rule" id="MF_01877"/>
    </source>
</evidence>
<dbReference type="InterPro" id="IPR014776">
    <property type="entry name" value="4pyrrole_Mease_sub2"/>
</dbReference>
<keyword evidence="4 6" id="KW-0808">Transferase</keyword>
<dbReference type="FunFam" id="3.40.1010.10:FF:000007">
    <property type="entry name" value="Ribosomal RNA small subunit methyltransferase I"/>
    <property type="match status" value="1"/>
</dbReference>
<keyword evidence="1 6" id="KW-0963">Cytoplasm</keyword>
<evidence type="ECO:0000313" key="9">
    <source>
        <dbReference type="Proteomes" id="UP000192468"/>
    </source>
</evidence>
<organism evidence="8 9">
    <name type="scientific">Clostridium acidisoli DSM 12555</name>
    <dbReference type="NCBI Taxonomy" id="1121291"/>
    <lineage>
        <taxon>Bacteria</taxon>
        <taxon>Bacillati</taxon>
        <taxon>Bacillota</taxon>
        <taxon>Clostridia</taxon>
        <taxon>Eubacteriales</taxon>
        <taxon>Clostridiaceae</taxon>
        <taxon>Clostridium</taxon>
    </lineage>
</organism>
<dbReference type="PIRSF" id="PIRSF005917">
    <property type="entry name" value="MTase_YraL"/>
    <property type="match status" value="1"/>
</dbReference>
<accession>A0A1W1XTS5</accession>
<gene>
    <name evidence="6" type="primary">rsmI</name>
    <name evidence="8" type="ORF">SAMN02745134_03108</name>
</gene>
<name>A0A1W1XTS5_9CLOT</name>
<evidence type="ECO:0000256" key="3">
    <source>
        <dbReference type="ARBA" id="ARBA00022603"/>
    </source>
</evidence>
<evidence type="ECO:0000256" key="2">
    <source>
        <dbReference type="ARBA" id="ARBA00022552"/>
    </source>
</evidence>
<protein>
    <recommendedName>
        <fullName evidence="6">Ribosomal RNA small subunit methyltransferase I</fullName>
        <ecNumber evidence="6">2.1.1.198</ecNumber>
    </recommendedName>
    <alternativeName>
        <fullName evidence="6">16S rRNA 2'-O-ribose C1402 methyltransferase</fullName>
    </alternativeName>
    <alternativeName>
        <fullName evidence="6">rRNA (cytidine-2'-O-)-methyltransferase RsmI</fullName>
    </alternativeName>
</protein>
<comment type="subcellular location">
    <subcellularLocation>
        <location evidence="6">Cytoplasm</location>
    </subcellularLocation>
</comment>
<feature type="domain" description="Tetrapyrrole methylase" evidence="7">
    <location>
        <begin position="4"/>
        <end position="203"/>
    </location>
</feature>
<dbReference type="PANTHER" id="PTHR46111:SF1">
    <property type="entry name" value="RIBOSOMAL RNA SMALL SUBUNIT METHYLTRANSFERASE I"/>
    <property type="match status" value="1"/>
</dbReference>
<dbReference type="InterPro" id="IPR014777">
    <property type="entry name" value="4pyrrole_Mease_sub1"/>
</dbReference>